<dbReference type="GO" id="GO:0004065">
    <property type="term" value="F:arylsulfatase activity"/>
    <property type="evidence" value="ECO:0007669"/>
    <property type="project" value="TreeGrafter"/>
</dbReference>
<evidence type="ECO:0000313" key="8">
    <source>
        <dbReference type="Proteomes" id="UP000366872"/>
    </source>
</evidence>
<name>A0A6C2U0H1_PONDE</name>
<keyword evidence="4" id="KW-0106">Calcium</keyword>
<dbReference type="SUPFAM" id="SSF53649">
    <property type="entry name" value="Alkaline phosphatase-like"/>
    <property type="match status" value="1"/>
</dbReference>
<evidence type="ECO:0000256" key="3">
    <source>
        <dbReference type="ARBA" id="ARBA00022801"/>
    </source>
</evidence>
<evidence type="ECO:0000256" key="5">
    <source>
        <dbReference type="SAM" id="MobiDB-lite"/>
    </source>
</evidence>
<dbReference type="InterPro" id="IPR050738">
    <property type="entry name" value="Sulfatase"/>
</dbReference>
<evidence type="ECO:0000256" key="1">
    <source>
        <dbReference type="ARBA" id="ARBA00008779"/>
    </source>
</evidence>
<dbReference type="CDD" id="cd16025">
    <property type="entry name" value="PAS_like"/>
    <property type="match status" value="1"/>
</dbReference>
<keyword evidence="3" id="KW-0378">Hydrolase</keyword>
<dbReference type="AlphaFoldDB" id="A0A6C2U0H1"/>
<protein>
    <submittedName>
        <fullName evidence="7">Arylsulfatase</fullName>
    </submittedName>
</protein>
<dbReference type="EMBL" id="CAAHFG010000001">
    <property type="protein sequence ID" value="VGO13091.1"/>
    <property type="molecule type" value="Genomic_DNA"/>
</dbReference>
<dbReference type="Gene3D" id="3.40.720.10">
    <property type="entry name" value="Alkaline Phosphatase, subunit A"/>
    <property type="match status" value="1"/>
</dbReference>
<evidence type="ECO:0000259" key="6">
    <source>
        <dbReference type="Pfam" id="PF00884"/>
    </source>
</evidence>
<evidence type="ECO:0000256" key="2">
    <source>
        <dbReference type="ARBA" id="ARBA00022723"/>
    </source>
</evidence>
<proteinExistence type="inferred from homology"/>
<dbReference type="InterPro" id="IPR000917">
    <property type="entry name" value="Sulfatase_N"/>
</dbReference>
<evidence type="ECO:0000313" key="7">
    <source>
        <dbReference type="EMBL" id="VGO13091.1"/>
    </source>
</evidence>
<dbReference type="GO" id="GO:0046872">
    <property type="term" value="F:metal ion binding"/>
    <property type="evidence" value="ECO:0007669"/>
    <property type="project" value="UniProtKB-KW"/>
</dbReference>
<feature type="region of interest" description="Disordered" evidence="5">
    <location>
        <begin position="316"/>
        <end position="345"/>
    </location>
</feature>
<dbReference type="Proteomes" id="UP000366872">
    <property type="component" value="Unassembled WGS sequence"/>
</dbReference>
<dbReference type="InterPro" id="IPR017850">
    <property type="entry name" value="Alkaline_phosphatase_core_sf"/>
</dbReference>
<evidence type="ECO:0000256" key="4">
    <source>
        <dbReference type="ARBA" id="ARBA00022837"/>
    </source>
</evidence>
<accession>A0A6C2U0H1</accession>
<keyword evidence="8" id="KW-1185">Reference proteome</keyword>
<organism evidence="7 8">
    <name type="scientific">Pontiella desulfatans</name>
    <dbReference type="NCBI Taxonomy" id="2750659"/>
    <lineage>
        <taxon>Bacteria</taxon>
        <taxon>Pseudomonadati</taxon>
        <taxon>Kiritimatiellota</taxon>
        <taxon>Kiritimatiellia</taxon>
        <taxon>Kiritimatiellales</taxon>
        <taxon>Pontiellaceae</taxon>
        <taxon>Pontiella</taxon>
    </lineage>
</organism>
<dbReference type="PANTHER" id="PTHR42693:SF53">
    <property type="entry name" value="ENDO-4-O-SULFATASE"/>
    <property type="match status" value="1"/>
</dbReference>
<keyword evidence="2" id="KW-0479">Metal-binding</keyword>
<feature type="domain" description="Sulfatase N-terminal" evidence="6">
    <location>
        <begin position="2"/>
        <end position="419"/>
    </location>
</feature>
<reference evidence="7 8" key="1">
    <citation type="submission" date="2019-04" db="EMBL/GenBank/DDBJ databases">
        <authorList>
            <person name="Van Vliet M D."/>
        </authorList>
    </citation>
    <scope>NUCLEOTIDE SEQUENCE [LARGE SCALE GENOMIC DNA]</scope>
    <source>
        <strain evidence="7 8">F1</strain>
    </source>
</reference>
<gene>
    <name evidence="7" type="primary">atsA_80</name>
    <name evidence="7" type="ORF">PDESU_01645</name>
</gene>
<dbReference type="PANTHER" id="PTHR42693">
    <property type="entry name" value="ARYLSULFATASE FAMILY MEMBER"/>
    <property type="match status" value="1"/>
</dbReference>
<sequence length="524" mass="58901">MGFSDIGCYGSEIQTPNLDRLAANGLRFSQFYNGARCCPTRASLLTGLHPHQTGIGHMSYGTYPEGTNPEGYANDLNDRCATIAQVLKPAGYATYCVGKWHVASDTAADGSKHNWPLQRGFDKYYGMIGGAGSFYDPTKLCRDNALITPVNDPDYQPAGKYYFTEAVTDNALMYLKQHDADKPFFIYVAYTAAHWPMHALERDIAKYKGMYDEGYEVIRQVRLEKTKKLGLIDPYSTLSPAPGAWEDQPNKAWEARCMEVYAAMIDCMDQGIGKITAELERQGQLDNTLILFLQDNGACDETLGRTDNKKWHLKGIKPMGPDELQTKTWPPMRTRDGRPVLGGPDIMPGAEDTYVSYGRNWANVSNTPFREYKHFVHEGGISTPLIAFWPKGIAARGGITHQPGHIIDIMATCVDLAGAPYPQGKILPMEGVSLKPVFEGKKLKNRILYWEHEGNRAIRDGDWKLVAKGWNSSWELFNLKDDRTEMNNLVGKFPERSAAMEKQWLEHAERTHILPWPWGPYGRD</sequence>
<dbReference type="PROSITE" id="PS00149">
    <property type="entry name" value="SULFATASE_2"/>
    <property type="match status" value="1"/>
</dbReference>
<dbReference type="Pfam" id="PF00884">
    <property type="entry name" value="Sulfatase"/>
    <property type="match status" value="1"/>
</dbReference>
<dbReference type="InterPro" id="IPR024607">
    <property type="entry name" value="Sulfatase_CS"/>
</dbReference>
<dbReference type="Gene3D" id="3.30.1120.10">
    <property type="match status" value="1"/>
</dbReference>
<comment type="similarity">
    <text evidence="1">Belongs to the sulfatase family.</text>
</comment>